<reference evidence="2 3" key="1">
    <citation type="submission" date="2017-12" db="EMBL/GenBank/DDBJ databases">
        <authorList>
            <person name="Pombert J.-F."/>
            <person name="Haag K.L."/>
            <person name="Ebert D."/>
        </authorList>
    </citation>
    <scope>NUCLEOTIDE SEQUENCE [LARGE SCALE GENOMIC DNA]</scope>
    <source>
        <strain evidence="2">FI-OER-3-3</strain>
    </source>
</reference>
<dbReference type="VEuPathDB" id="MicrosporidiaDB:CWI37_0934p0010"/>
<sequence>MNVCIALILHNILCLRVSESQNTVESANKMINLLNERIYRLEYPISANSDENKSFSITITNNFQDTIEDISIAIPLVKILFQTHIDRLKSLLKNCLILSIEKQIKFIDCLGDENLRNIKIIYRSLFLMFIDIFVARFIAFWNVQTFLKENEFTVYTELLLNEEFSNPRILERLDAIKTREINEKELVTQDEKIKIILDSIHDEDFLSFLCDEVTVAFKGGFGALNKIFPELSIYDLNKNKEFWSAVIENNQFVKAIKKIYSLNNWKCPSYYDSAISQTQIEYKKQYYDSLVFMISNFGLVDKTPGSYQPKTFSWIIDFDDIHTPLMIIDDLMCVFPKRYHECFRNSINFLFFKLSSRSLNLTFKLNIEEWLTVFIKQLCLKFERVMFFHVLKQNFSEIEKERQTQLNETFKEITNLTPFCDEIKSFFVTLKNEIRSSTYVCFYLHSVCDSVFRFIFTKFINENGFDHEILQEDGTDAIPIVQKNILLFFSYFFKSALTEYFKTEGFIKKKRIIWE</sequence>
<evidence type="ECO:0000313" key="2">
    <source>
        <dbReference type="EMBL" id="TBU00663.1"/>
    </source>
</evidence>
<keyword evidence="1" id="KW-0732">Signal</keyword>
<proteinExistence type="predicted"/>
<feature type="chain" id="PRO_5020604544" evidence="1">
    <location>
        <begin position="21"/>
        <end position="515"/>
    </location>
</feature>
<feature type="signal peptide" evidence="1">
    <location>
        <begin position="1"/>
        <end position="20"/>
    </location>
</feature>
<gene>
    <name evidence="2" type="ORF">CWI37_0934p0010</name>
</gene>
<name>A0A4Q9L016_9MICR</name>
<dbReference type="Proteomes" id="UP000292362">
    <property type="component" value="Unassembled WGS sequence"/>
</dbReference>
<protein>
    <submittedName>
        <fullName evidence="2">Uncharacterized protein</fullName>
    </submittedName>
</protein>
<evidence type="ECO:0000313" key="3">
    <source>
        <dbReference type="Proteomes" id="UP000292362"/>
    </source>
</evidence>
<accession>A0A4Q9L016</accession>
<evidence type="ECO:0000256" key="1">
    <source>
        <dbReference type="SAM" id="SignalP"/>
    </source>
</evidence>
<dbReference type="EMBL" id="PITJ01000934">
    <property type="protein sequence ID" value="TBU00663.1"/>
    <property type="molecule type" value="Genomic_DNA"/>
</dbReference>
<dbReference type="AlphaFoldDB" id="A0A4Q9L016"/>
<organism evidence="2 3">
    <name type="scientific">Hamiltosporidium tvaerminnensis</name>
    <dbReference type="NCBI Taxonomy" id="1176355"/>
    <lineage>
        <taxon>Eukaryota</taxon>
        <taxon>Fungi</taxon>
        <taxon>Fungi incertae sedis</taxon>
        <taxon>Microsporidia</taxon>
        <taxon>Dubosqiidae</taxon>
        <taxon>Hamiltosporidium</taxon>
    </lineage>
</organism>
<comment type="caution">
    <text evidence="2">The sequence shown here is derived from an EMBL/GenBank/DDBJ whole genome shotgun (WGS) entry which is preliminary data.</text>
</comment>